<evidence type="ECO:0000313" key="3">
    <source>
        <dbReference type="EMBL" id="AFL84783.1"/>
    </source>
</evidence>
<dbReference type="AlphaFoldDB" id="I3Z6B5"/>
<dbReference type="GO" id="GO:0004175">
    <property type="term" value="F:endopeptidase activity"/>
    <property type="evidence" value="ECO:0007669"/>
    <property type="project" value="UniProtKB-ARBA"/>
</dbReference>
<feature type="transmembrane region" description="Helical" evidence="1">
    <location>
        <begin position="96"/>
        <end position="125"/>
    </location>
</feature>
<dbReference type="GO" id="GO:0080120">
    <property type="term" value="P:CAAX-box protein maturation"/>
    <property type="evidence" value="ECO:0007669"/>
    <property type="project" value="UniProtKB-ARBA"/>
</dbReference>
<dbReference type="KEGG" id="bbd:Belba_2217"/>
<dbReference type="InterPro" id="IPR003675">
    <property type="entry name" value="Rce1/LyrA-like_dom"/>
</dbReference>
<dbReference type="Pfam" id="PF02517">
    <property type="entry name" value="Rce1-like"/>
    <property type="match status" value="1"/>
</dbReference>
<dbReference type="EMBL" id="CP003281">
    <property type="protein sequence ID" value="AFL84783.1"/>
    <property type="molecule type" value="Genomic_DNA"/>
</dbReference>
<evidence type="ECO:0000256" key="1">
    <source>
        <dbReference type="SAM" id="Phobius"/>
    </source>
</evidence>
<reference evidence="4" key="1">
    <citation type="submission" date="2012-06" db="EMBL/GenBank/DDBJ databases">
        <title>The complete genome of Belliella baltica DSM 15883.</title>
        <authorList>
            <person name="Lucas S."/>
            <person name="Copeland A."/>
            <person name="Lapidus A."/>
            <person name="Goodwin L."/>
            <person name="Pitluck S."/>
            <person name="Peters L."/>
            <person name="Mikhailova N."/>
            <person name="Davenport K."/>
            <person name="Kyrpides N."/>
            <person name="Mavromatis K."/>
            <person name="Pagani I."/>
            <person name="Ivanova N."/>
            <person name="Ovchinnikova G."/>
            <person name="Zeytun A."/>
            <person name="Detter J.C."/>
            <person name="Han C."/>
            <person name="Land M."/>
            <person name="Hauser L."/>
            <person name="Markowitz V."/>
            <person name="Cheng J.-F."/>
            <person name="Hugenholtz P."/>
            <person name="Woyke T."/>
            <person name="Wu D."/>
            <person name="Tindall B."/>
            <person name="Pomrenke H."/>
            <person name="Brambilla E."/>
            <person name="Klenk H.-P."/>
            <person name="Eisen J.A."/>
        </authorList>
    </citation>
    <scope>NUCLEOTIDE SEQUENCE [LARGE SCALE GENOMIC DNA]</scope>
    <source>
        <strain evidence="4">DSM 15883 / CIP 108006 / LMG 21964 / BA134</strain>
    </source>
</reference>
<keyword evidence="4" id="KW-1185">Reference proteome</keyword>
<feature type="transmembrane region" description="Helical" evidence="1">
    <location>
        <begin position="137"/>
        <end position="155"/>
    </location>
</feature>
<sequence length="218" mass="25555">MFIIIKDFGRFLVSKKESNQILLSNFKFLANALFLKWIIFSVFLLLNFLVFNQSLPKSNSVFGEDNIIKIFLNVVILAPILEELVFRYHIGNKLKHIVFSAIASIILFYDSLIVLSVLLLFFLILSFFLKNKIKVKNLILVYTSSIMFGVLHVTFTENFYLLENLTNSIFVFITKFFGGLLFCYVFDKKGIFLSIILHMLWNLVPFLLFFLRNRILEF</sequence>
<keyword evidence="1" id="KW-0472">Membrane</keyword>
<evidence type="ECO:0000259" key="2">
    <source>
        <dbReference type="Pfam" id="PF02517"/>
    </source>
</evidence>
<keyword evidence="1" id="KW-0812">Transmembrane</keyword>
<dbReference type="GO" id="GO:0006508">
    <property type="term" value="P:proteolysis"/>
    <property type="evidence" value="ECO:0007669"/>
    <property type="project" value="UniProtKB-KW"/>
</dbReference>
<keyword evidence="3" id="KW-0645">Protease</keyword>
<feature type="transmembrane region" description="Helical" evidence="1">
    <location>
        <begin position="191"/>
        <end position="211"/>
    </location>
</feature>
<keyword evidence="1" id="KW-1133">Transmembrane helix</keyword>
<feature type="domain" description="CAAX prenyl protease 2/Lysostaphin resistance protein A-like" evidence="2">
    <location>
        <begin position="68"/>
        <end position="204"/>
    </location>
</feature>
<evidence type="ECO:0000313" key="4">
    <source>
        <dbReference type="Proteomes" id="UP000006050"/>
    </source>
</evidence>
<name>I3Z6B5_BELBD</name>
<organism evidence="3 4">
    <name type="scientific">Belliella baltica (strain DSM 15883 / CIP 108006 / LMG 21964 / BA134)</name>
    <dbReference type="NCBI Taxonomy" id="866536"/>
    <lineage>
        <taxon>Bacteria</taxon>
        <taxon>Pseudomonadati</taxon>
        <taxon>Bacteroidota</taxon>
        <taxon>Cytophagia</taxon>
        <taxon>Cytophagales</taxon>
        <taxon>Cyclobacteriaceae</taxon>
        <taxon>Belliella</taxon>
    </lineage>
</organism>
<protein>
    <submittedName>
        <fullName evidence="3">CAAX amino terminal protease family</fullName>
    </submittedName>
</protein>
<proteinExistence type="predicted"/>
<dbReference type="HOGENOM" id="CLU_1280951_0_0_10"/>
<accession>I3Z6B5</accession>
<dbReference type="RefSeq" id="WP_014772742.1">
    <property type="nucleotide sequence ID" value="NC_018010.1"/>
</dbReference>
<gene>
    <name evidence="3" type="ordered locus">Belba_2217</name>
</gene>
<dbReference type="Proteomes" id="UP000006050">
    <property type="component" value="Chromosome"/>
</dbReference>
<dbReference type="eggNOG" id="ENOG5033X39">
    <property type="taxonomic scope" value="Bacteria"/>
</dbReference>
<feature type="transmembrane region" description="Helical" evidence="1">
    <location>
        <begin position="70"/>
        <end position="90"/>
    </location>
</feature>
<dbReference type="OrthoDB" id="847268at2"/>
<dbReference type="STRING" id="866536.Belba_2217"/>
<keyword evidence="3" id="KW-0378">Hydrolase</keyword>
<feature type="transmembrane region" description="Helical" evidence="1">
    <location>
        <begin position="28"/>
        <end position="50"/>
    </location>
</feature>
<feature type="transmembrane region" description="Helical" evidence="1">
    <location>
        <begin position="167"/>
        <end position="186"/>
    </location>
</feature>